<dbReference type="RefSeq" id="WP_090725345.1">
    <property type="nucleotide sequence ID" value="NZ_FOOU01000003.1"/>
</dbReference>
<dbReference type="EC" id="3.1.4.58" evidence="2"/>
<reference evidence="4" key="1">
    <citation type="submission" date="2016-10" db="EMBL/GenBank/DDBJ databases">
        <authorList>
            <person name="Varghese N."/>
            <person name="Submissions S."/>
        </authorList>
    </citation>
    <scope>NUCLEOTIDE SEQUENCE [LARGE SCALE GENOMIC DNA]</scope>
    <source>
        <strain evidence="4">CGMCC 1.10971</strain>
    </source>
</reference>
<dbReference type="GO" id="GO:0008664">
    <property type="term" value="F:RNA 2',3'-cyclic 3'-phosphodiesterase activity"/>
    <property type="evidence" value="ECO:0007669"/>
    <property type="project" value="UniProtKB-EC"/>
</dbReference>
<keyword evidence="3" id="KW-0436">Ligase</keyword>
<dbReference type="HAMAP" id="MF_01940">
    <property type="entry name" value="RNA_CPDase"/>
    <property type="match status" value="1"/>
</dbReference>
<dbReference type="PANTHER" id="PTHR35561:SF1">
    <property type="entry name" value="RNA 2',3'-CYCLIC PHOSPHODIESTERASE"/>
    <property type="match status" value="1"/>
</dbReference>
<comment type="catalytic activity">
    <reaction evidence="2">
        <text>a 3'-end 2',3'-cyclophospho-ribonucleotide-RNA + H2O = a 3'-end 2'-phospho-ribonucleotide-RNA + H(+)</text>
        <dbReference type="Rhea" id="RHEA:11828"/>
        <dbReference type="Rhea" id="RHEA-COMP:10464"/>
        <dbReference type="Rhea" id="RHEA-COMP:17353"/>
        <dbReference type="ChEBI" id="CHEBI:15377"/>
        <dbReference type="ChEBI" id="CHEBI:15378"/>
        <dbReference type="ChEBI" id="CHEBI:83064"/>
        <dbReference type="ChEBI" id="CHEBI:173113"/>
        <dbReference type="EC" id="3.1.4.58"/>
    </reaction>
</comment>
<dbReference type="InterPro" id="IPR004175">
    <property type="entry name" value="RNA_CPDase"/>
</dbReference>
<gene>
    <name evidence="3" type="ORF">SAMN05216175_10321</name>
</gene>
<dbReference type="SUPFAM" id="SSF55144">
    <property type="entry name" value="LigT-like"/>
    <property type="match status" value="1"/>
</dbReference>
<dbReference type="GO" id="GO:0004113">
    <property type="term" value="F:2',3'-cyclic-nucleotide 3'-phosphodiesterase activity"/>
    <property type="evidence" value="ECO:0007669"/>
    <property type="project" value="InterPro"/>
</dbReference>
<dbReference type="InterPro" id="IPR009097">
    <property type="entry name" value="Cyclic_Pdiesterase"/>
</dbReference>
<proteinExistence type="inferred from homology"/>
<feature type="short sequence motif" description="HXTX 1" evidence="2">
    <location>
        <begin position="44"/>
        <end position="47"/>
    </location>
</feature>
<evidence type="ECO:0000313" key="4">
    <source>
        <dbReference type="Proteomes" id="UP000198623"/>
    </source>
</evidence>
<evidence type="ECO:0000256" key="2">
    <source>
        <dbReference type="HAMAP-Rule" id="MF_01940"/>
    </source>
</evidence>
<organism evidence="3 4">
    <name type="scientific">Neptunomonas qingdaonensis</name>
    <dbReference type="NCBI Taxonomy" id="1045558"/>
    <lineage>
        <taxon>Bacteria</taxon>
        <taxon>Pseudomonadati</taxon>
        <taxon>Pseudomonadota</taxon>
        <taxon>Gammaproteobacteria</taxon>
        <taxon>Oceanospirillales</taxon>
        <taxon>Oceanospirillaceae</taxon>
        <taxon>Neptunomonas</taxon>
    </lineage>
</organism>
<comment type="function">
    <text evidence="2">Hydrolyzes RNA 2',3'-cyclic phosphodiester to an RNA 2'-phosphomonoester.</text>
</comment>
<evidence type="ECO:0000313" key="3">
    <source>
        <dbReference type="EMBL" id="SFG05140.1"/>
    </source>
</evidence>
<feature type="short sequence motif" description="HXTX 2" evidence="2">
    <location>
        <begin position="130"/>
        <end position="133"/>
    </location>
</feature>
<dbReference type="EMBL" id="FOOU01000003">
    <property type="protein sequence ID" value="SFG05140.1"/>
    <property type="molecule type" value="Genomic_DNA"/>
</dbReference>
<dbReference type="OrthoDB" id="7061261at2"/>
<accession>A0A1I2NQ50</accession>
<feature type="active site" description="Proton donor" evidence="2">
    <location>
        <position position="44"/>
    </location>
</feature>
<dbReference type="AlphaFoldDB" id="A0A1I2NQ50"/>
<dbReference type="NCBIfam" id="TIGR02258">
    <property type="entry name" value="2_5_ligase"/>
    <property type="match status" value="1"/>
</dbReference>
<comment type="similarity">
    <text evidence="2">Belongs to the 2H phosphoesterase superfamily. ThpR family.</text>
</comment>
<feature type="active site" description="Proton acceptor" evidence="2">
    <location>
        <position position="130"/>
    </location>
</feature>
<dbReference type="Pfam" id="PF13563">
    <property type="entry name" value="2_5_RNA_ligase2"/>
    <property type="match status" value="1"/>
</dbReference>
<dbReference type="PANTHER" id="PTHR35561">
    <property type="entry name" value="RNA 2',3'-CYCLIC PHOSPHODIESTERASE"/>
    <property type="match status" value="1"/>
</dbReference>
<dbReference type="Proteomes" id="UP000198623">
    <property type="component" value="Unassembled WGS sequence"/>
</dbReference>
<dbReference type="STRING" id="1045558.SAMN05216175_10321"/>
<dbReference type="Gene3D" id="3.90.1140.10">
    <property type="entry name" value="Cyclic phosphodiesterase"/>
    <property type="match status" value="1"/>
</dbReference>
<dbReference type="GO" id="GO:0016874">
    <property type="term" value="F:ligase activity"/>
    <property type="evidence" value="ECO:0007669"/>
    <property type="project" value="UniProtKB-KW"/>
</dbReference>
<protein>
    <recommendedName>
        <fullName evidence="2">RNA 2',3'-cyclic phosphodiesterase</fullName>
        <shortName evidence="2">RNA 2',3'-CPDase</shortName>
        <ecNumber evidence="2">3.1.4.58</ecNumber>
    </recommendedName>
</protein>
<keyword evidence="1 2" id="KW-0378">Hydrolase</keyword>
<sequence>MRIRTFFALRLHDSVVRQLADHADNLCEYDRKLEVDWVDSDHYHLTLCFLGDTALDQVDHLEQLAKEQLKDELSFQVCLEKVNYYEISQRLSLIAALPAENDALRSLQKSVADMVKTAGIKSTPDDFKPHITLGKLPKKNKLKHPEEWPELNLYSLADSVVLLQSKPGEYGSVYTPLFEVDLQDLA</sequence>
<evidence type="ECO:0000256" key="1">
    <source>
        <dbReference type="ARBA" id="ARBA00022801"/>
    </source>
</evidence>
<name>A0A1I2NQ50_9GAMM</name>
<keyword evidence="4" id="KW-1185">Reference proteome</keyword>